<proteinExistence type="predicted"/>
<keyword evidence="3" id="KW-1185">Reference proteome</keyword>
<sequence length="168" mass="18531">MLRLLQTFVDIALWRKGPQDLPASTVLASMVLFMYVAIEFIGVQMFDLSLRAAVVFIGVDVLMISGWLWLVLAFFGRRQRFVQTITATLGVGVMILILDITVRALQIGLGLGNDLASNWLLLRFLIIALVMGRIFMHALDRGLMTGMALTVAIIYSTEAVAQIMLGAV</sequence>
<dbReference type="OrthoDB" id="7061259at2"/>
<dbReference type="RefSeq" id="WP_066918589.1">
    <property type="nucleotide sequence ID" value="NZ_CP011971.1"/>
</dbReference>
<feature type="transmembrane region" description="Helical" evidence="1">
    <location>
        <begin position="21"/>
        <end position="46"/>
    </location>
</feature>
<feature type="transmembrane region" description="Helical" evidence="1">
    <location>
        <begin position="143"/>
        <end position="165"/>
    </location>
</feature>
<keyword evidence="1" id="KW-1133">Transmembrane helix</keyword>
<reference evidence="2 3" key="1">
    <citation type="submission" date="2015-06" db="EMBL/GenBank/DDBJ databases">
        <title>A Comprehensive Approach to Explore the Metabolic and Phylogenetic Diversity of Bacterial Steroid Degradation in the Environment: Testosterone as an Example.</title>
        <authorList>
            <person name="Yang F.-C."/>
            <person name="Chen Y.-L."/>
            <person name="Yu C.-P."/>
            <person name="Tang S.-L."/>
            <person name="Wang P.-H."/>
            <person name="Ismail W."/>
            <person name="Wang C.-H."/>
            <person name="Yang C.-Y."/>
            <person name="Chiang Y.-R."/>
        </authorList>
    </citation>
    <scope>NUCLEOTIDE SEQUENCE [LARGE SCALE GENOMIC DNA]</scope>
    <source>
        <strain evidence="2 3">DSM 18526</strain>
    </source>
</reference>
<gene>
    <name evidence="2" type="ORF">ACG33_03040</name>
</gene>
<dbReference type="Proteomes" id="UP000070250">
    <property type="component" value="Chromosome"/>
</dbReference>
<evidence type="ECO:0000256" key="1">
    <source>
        <dbReference type="SAM" id="Phobius"/>
    </source>
</evidence>
<dbReference type="EMBL" id="CP011971">
    <property type="protein sequence ID" value="AMN46100.1"/>
    <property type="molecule type" value="Genomic_DNA"/>
</dbReference>
<feature type="transmembrane region" description="Helical" evidence="1">
    <location>
        <begin position="87"/>
        <end position="107"/>
    </location>
</feature>
<keyword evidence="1" id="KW-0472">Membrane</keyword>
<name>A0A127F929_STEDE</name>
<feature type="transmembrane region" description="Helical" evidence="1">
    <location>
        <begin position="52"/>
        <end position="75"/>
    </location>
</feature>
<organism evidence="2 3">
    <name type="scientific">Steroidobacter denitrificans</name>
    <dbReference type="NCBI Taxonomy" id="465721"/>
    <lineage>
        <taxon>Bacteria</taxon>
        <taxon>Pseudomonadati</taxon>
        <taxon>Pseudomonadota</taxon>
        <taxon>Gammaproteobacteria</taxon>
        <taxon>Steroidobacterales</taxon>
        <taxon>Steroidobacteraceae</taxon>
        <taxon>Steroidobacter</taxon>
    </lineage>
</organism>
<dbReference type="KEGG" id="sdf:ACG33_03040"/>
<dbReference type="STRING" id="465721.ACG33_03040"/>
<accession>A0A127F929</accession>
<evidence type="ECO:0000313" key="3">
    <source>
        <dbReference type="Proteomes" id="UP000070250"/>
    </source>
</evidence>
<dbReference type="AlphaFoldDB" id="A0A127F929"/>
<feature type="transmembrane region" description="Helical" evidence="1">
    <location>
        <begin position="119"/>
        <end position="136"/>
    </location>
</feature>
<keyword evidence="1" id="KW-0812">Transmembrane</keyword>
<evidence type="ECO:0000313" key="2">
    <source>
        <dbReference type="EMBL" id="AMN46100.1"/>
    </source>
</evidence>
<protein>
    <submittedName>
        <fullName evidence="2">Uncharacterized protein</fullName>
    </submittedName>
</protein>